<dbReference type="EMBL" id="NDXJ01000005">
    <property type="protein sequence ID" value="OSP89879.1"/>
    <property type="molecule type" value="Genomic_DNA"/>
</dbReference>
<keyword evidence="5 11" id="KW-0812">Transmembrane</keyword>
<dbReference type="Pfam" id="PF00999">
    <property type="entry name" value="Na_H_Exchanger"/>
    <property type="match status" value="1"/>
</dbReference>
<feature type="transmembrane region" description="Helical" evidence="11">
    <location>
        <begin position="82"/>
        <end position="105"/>
    </location>
</feature>
<dbReference type="GO" id="GO:0016020">
    <property type="term" value="C:membrane"/>
    <property type="evidence" value="ECO:0007669"/>
    <property type="project" value="UniProtKB-SubCell"/>
</dbReference>
<evidence type="ECO:0000313" key="14">
    <source>
        <dbReference type="EMBL" id="OSP89879.1"/>
    </source>
</evidence>
<accession>A0A0D1K3N6</accession>
<comment type="caution">
    <text evidence="13">The sequence shown here is derived from an EMBL/GenBank/DDBJ whole genome shotgun (WGS) entry which is preliminary data.</text>
</comment>
<keyword evidence="15" id="KW-1185">Reference proteome</keyword>
<feature type="transmembrane region" description="Helical" evidence="11">
    <location>
        <begin position="111"/>
        <end position="131"/>
    </location>
</feature>
<keyword evidence="3" id="KW-0813">Transport</keyword>
<dbReference type="Proteomes" id="UP000193588">
    <property type="component" value="Unassembled WGS sequence"/>
</dbReference>
<organism evidence="13 15">
    <name type="scientific">Weissella cibaria</name>
    <dbReference type="NCBI Taxonomy" id="137591"/>
    <lineage>
        <taxon>Bacteria</taxon>
        <taxon>Bacillati</taxon>
        <taxon>Bacillota</taxon>
        <taxon>Bacilli</taxon>
        <taxon>Lactobacillales</taxon>
        <taxon>Lactobacillaceae</taxon>
        <taxon>Weissella</taxon>
    </lineage>
</organism>
<gene>
    <name evidence="13" type="primary">kefC</name>
    <name evidence="14" type="ORF">B9D04_05000</name>
    <name evidence="13" type="ORF">QX99_01620</name>
</gene>
<dbReference type="PANTHER" id="PTHR43562">
    <property type="entry name" value="NAPA-TYPE SODIUM/HYDROGEN ANTIPORTER"/>
    <property type="match status" value="1"/>
</dbReference>
<dbReference type="RefSeq" id="WP_043711802.1">
    <property type="nucleotide sequence ID" value="NZ_JALOCT010000001.1"/>
</dbReference>
<dbReference type="EMBL" id="JWHU01000034">
    <property type="protein sequence ID" value="KIU19604.1"/>
    <property type="molecule type" value="Genomic_DNA"/>
</dbReference>
<evidence type="ECO:0000256" key="11">
    <source>
        <dbReference type="SAM" id="Phobius"/>
    </source>
</evidence>
<keyword evidence="9 11" id="KW-0472">Membrane</keyword>
<dbReference type="Proteomes" id="UP000032287">
    <property type="component" value="Unassembled WGS sequence"/>
</dbReference>
<evidence type="ECO:0000313" key="15">
    <source>
        <dbReference type="Proteomes" id="UP000032287"/>
    </source>
</evidence>
<evidence type="ECO:0000256" key="8">
    <source>
        <dbReference type="ARBA" id="ARBA00023065"/>
    </source>
</evidence>
<dbReference type="eggNOG" id="COG0475">
    <property type="taxonomic scope" value="Bacteria"/>
</dbReference>
<dbReference type="GO" id="GO:0015297">
    <property type="term" value="F:antiporter activity"/>
    <property type="evidence" value="ECO:0007669"/>
    <property type="project" value="UniProtKB-KW"/>
</dbReference>
<evidence type="ECO:0000256" key="2">
    <source>
        <dbReference type="ARBA" id="ARBA00005551"/>
    </source>
</evidence>
<feature type="domain" description="Cation/H+ exchanger transmembrane" evidence="12">
    <location>
        <begin position="13"/>
        <end position="184"/>
    </location>
</feature>
<dbReference type="PATRIC" id="fig|137591.25.peg.1593"/>
<keyword evidence="8" id="KW-0406">Ion transport</keyword>
<dbReference type="Gene3D" id="1.20.1530.20">
    <property type="match status" value="2"/>
</dbReference>
<reference evidence="13 15" key="1">
    <citation type="journal article" date="2015" name="Microbiology (Mosc.)">
        <title>Genomics of the Weissella cibaria species with an examination of its metabolic traits.</title>
        <authorList>
            <person name="Lynch K.M."/>
            <person name="Lucid A."/>
            <person name="Arendt E.K."/>
            <person name="Sleator R.D."/>
            <person name="Lucey B."/>
            <person name="Coffey A."/>
        </authorList>
    </citation>
    <scope>NUCLEOTIDE SEQUENCE [LARGE SCALE GENOMIC DNA]</scope>
    <source>
        <strain evidence="13 15">MG1</strain>
    </source>
</reference>
<dbReference type="AlphaFoldDB" id="A0A0D1K3N6"/>
<evidence type="ECO:0000256" key="3">
    <source>
        <dbReference type="ARBA" id="ARBA00022448"/>
    </source>
</evidence>
<evidence type="ECO:0000256" key="5">
    <source>
        <dbReference type="ARBA" id="ARBA00022692"/>
    </source>
</evidence>
<keyword evidence="7" id="KW-0915">Sodium</keyword>
<evidence type="ECO:0000256" key="7">
    <source>
        <dbReference type="ARBA" id="ARBA00023053"/>
    </source>
</evidence>
<reference evidence="14 16" key="2">
    <citation type="submission" date="2017-04" db="EMBL/GenBank/DDBJ databases">
        <title>The genome sequence of Weissella cibaria isolated from wild Drosophila.</title>
        <authorList>
            <person name="Ricks N.J."/>
            <person name="Carroll C."/>
            <person name="Walters A."/>
            <person name="Newell P.D."/>
            <person name="Chaston J.M."/>
        </authorList>
    </citation>
    <scope>NUCLEOTIDE SEQUENCE [LARGE SCALE GENOMIC DNA]</scope>
    <source>
        <strain evidence="14 16">DmW_103</strain>
    </source>
</reference>
<feature type="transmembrane region" description="Helical" evidence="11">
    <location>
        <begin position="298"/>
        <end position="317"/>
    </location>
</feature>
<dbReference type="GO" id="GO:0006814">
    <property type="term" value="P:sodium ion transport"/>
    <property type="evidence" value="ECO:0007669"/>
    <property type="project" value="UniProtKB-KW"/>
</dbReference>
<comment type="similarity">
    <text evidence="2">Belongs to the monovalent cation:proton antiporter 2 (CPA2) transporter (TC 2.A.37) family.</text>
</comment>
<sequence>MEIILMVVLLAITLAFGWAATKLGMAKVVGQLIAGVVVGPALLHWVEPSHLMHIVSEFGVLLLMVNAGLETDARQLRDNFKAANFTALMGVIAPLVVFPVIALVFGYEWQIALFWGVVFAATSISITISVLGEQGKLGTQMGAVILGAAVLDDIMALLLVTAYSLFIGGSGLGLNTIMPIIAFAFGVLLRQSSRSDKILHASEMFGQWTVFPIFFGSIGLNVVFHDLSKTWIAMVVLTVFAVATKYYGAGIGARMAGLDKHTGNAIGAGMVSRGEMALVIAQIGATGGILSGKVFGEIVVVIIASTLIAPLMMRPLIKKVQ</sequence>
<dbReference type="GO" id="GO:1902600">
    <property type="term" value="P:proton transmembrane transport"/>
    <property type="evidence" value="ECO:0007669"/>
    <property type="project" value="InterPro"/>
</dbReference>
<keyword evidence="6 11" id="KW-1133">Transmembrane helix</keyword>
<evidence type="ECO:0000313" key="13">
    <source>
        <dbReference type="EMBL" id="KIU19604.1"/>
    </source>
</evidence>
<evidence type="ECO:0000256" key="1">
    <source>
        <dbReference type="ARBA" id="ARBA00004141"/>
    </source>
</evidence>
<feature type="transmembrane region" description="Helical" evidence="11">
    <location>
        <begin position="143"/>
        <end position="166"/>
    </location>
</feature>
<dbReference type="PANTHER" id="PTHR43562:SF3">
    <property type="entry name" value="SODIUM ION_PROTON EXCHANGER (EUROFUNG)"/>
    <property type="match status" value="1"/>
</dbReference>
<name>A0A0D1K3N6_9LACO</name>
<evidence type="ECO:0000259" key="12">
    <source>
        <dbReference type="Pfam" id="PF00999"/>
    </source>
</evidence>
<feature type="transmembrane region" description="Helical" evidence="11">
    <location>
        <begin position="230"/>
        <end position="253"/>
    </location>
</feature>
<comment type="subcellular location">
    <subcellularLocation>
        <location evidence="1">Membrane</location>
        <topology evidence="1">Multi-pass membrane protein</topology>
    </subcellularLocation>
</comment>
<feature type="transmembrane region" description="Helical" evidence="11">
    <location>
        <begin position="205"/>
        <end position="224"/>
    </location>
</feature>
<evidence type="ECO:0000256" key="6">
    <source>
        <dbReference type="ARBA" id="ARBA00022989"/>
    </source>
</evidence>
<evidence type="ECO:0000256" key="9">
    <source>
        <dbReference type="ARBA" id="ARBA00023136"/>
    </source>
</evidence>
<dbReference type="STRING" id="137591.AO080_08770"/>
<dbReference type="InterPro" id="IPR006153">
    <property type="entry name" value="Cation/H_exchanger_TM"/>
</dbReference>
<proteinExistence type="inferred from homology"/>
<protein>
    <submittedName>
        <fullName evidence="13">KefC protein</fullName>
    </submittedName>
    <submittedName>
        <fullName evidence="14">Potassium transporter Kef</fullName>
    </submittedName>
</protein>
<dbReference type="InterPro" id="IPR038770">
    <property type="entry name" value="Na+/solute_symporter_sf"/>
</dbReference>
<keyword evidence="10" id="KW-0739">Sodium transport</keyword>
<feature type="transmembrane region" description="Helical" evidence="11">
    <location>
        <begin position="172"/>
        <end position="189"/>
    </location>
</feature>
<evidence type="ECO:0000256" key="4">
    <source>
        <dbReference type="ARBA" id="ARBA00022449"/>
    </source>
</evidence>
<evidence type="ECO:0000313" key="16">
    <source>
        <dbReference type="Proteomes" id="UP000193588"/>
    </source>
</evidence>
<evidence type="ECO:0000256" key="10">
    <source>
        <dbReference type="ARBA" id="ARBA00023201"/>
    </source>
</evidence>
<keyword evidence="4" id="KW-0050">Antiport</keyword>